<reference evidence="1" key="1">
    <citation type="submission" date="2022-11" db="EMBL/GenBank/DDBJ databases">
        <title>Genome Sequence of Boeremia exigua.</title>
        <authorList>
            <person name="Buettner E."/>
        </authorList>
    </citation>
    <scope>NUCLEOTIDE SEQUENCE</scope>
    <source>
        <strain evidence="1">CU02</strain>
    </source>
</reference>
<accession>A0ACC2IS66</accession>
<gene>
    <name evidence="1" type="ORF">OPT61_g1020</name>
</gene>
<evidence type="ECO:0000313" key="2">
    <source>
        <dbReference type="Proteomes" id="UP001153331"/>
    </source>
</evidence>
<comment type="caution">
    <text evidence="1">The sequence shown here is derived from an EMBL/GenBank/DDBJ whole genome shotgun (WGS) entry which is preliminary data.</text>
</comment>
<sequence>MEATGSWDDVLLPDLDLTTLALTALTGAFQCLRVEAFRSVIKYTLPTSLPGNALATIWALGSLRANSLIPVKPVLSGRHADILRPR</sequence>
<dbReference type="EMBL" id="JAPHNI010000037">
    <property type="protein sequence ID" value="KAJ8117898.1"/>
    <property type="molecule type" value="Genomic_DNA"/>
</dbReference>
<organism evidence="1 2">
    <name type="scientific">Boeremia exigua</name>
    <dbReference type="NCBI Taxonomy" id="749465"/>
    <lineage>
        <taxon>Eukaryota</taxon>
        <taxon>Fungi</taxon>
        <taxon>Dikarya</taxon>
        <taxon>Ascomycota</taxon>
        <taxon>Pezizomycotina</taxon>
        <taxon>Dothideomycetes</taxon>
        <taxon>Pleosporomycetidae</taxon>
        <taxon>Pleosporales</taxon>
        <taxon>Pleosporineae</taxon>
        <taxon>Didymellaceae</taxon>
        <taxon>Boeremia</taxon>
    </lineage>
</organism>
<name>A0ACC2IS66_9PLEO</name>
<dbReference type="Proteomes" id="UP001153331">
    <property type="component" value="Unassembled WGS sequence"/>
</dbReference>
<evidence type="ECO:0000313" key="1">
    <source>
        <dbReference type="EMBL" id="KAJ8117898.1"/>
    </source>
</evidence>
<keyword evidence="2" id="KW-1185">Reference proteome</keyword>
<protein>
    <submittedName>
        <fullName evidence="1">Uncharacterized protein</fullName>
    </submittedName>
</protein>
<proteinExistence type="predicted"/>